<dbReference type="GeneID" id="8244771"/>
<dbReference type="eggNOG" id="ENOG502SHHJ">
    <property type="taxonomic scope" value="Eukaryota"/>
</dbReference>
<dbReference type="RefSeq" id="XP_002503480.1">
    <property type="nucleotide sequence ID" value="XM_002503434.1"/>
</dbReference>
<dbReference type="AlphaFoldDB" id="C1E9U0"/>
<evidence type="ECO:0008006" key="5">
    <source>
        <dbReference type="Google" id="ProtNLM"/>
    </source>
</evidence>
<evidence type="ECO:0000256" key="1">
    <source>
        <dbReference type="ARBA" id="ARBA00010947"/>
    </source>
</evidence>
<dbReference type="Proteomes" id="UP000002009">
    <property type="component" value="Chromosome 7"/>
</dbReference>
<evidence type="ECO:0000256" key="2">
    <source>
        <dbReference type="ARBA" id="ARBA00022801"/>
    </source>
</evidence>
<keyword evidence="2" id="KW-0378">Hydrolase</keyword>
<dbReference type="OrthoDB" id="5210206at2759"/>
<dbReference type="HAMAP" id="MF_01989">
    <property type="entry name" value="Cyc_amidohydrol"/>
    <property type="match status" value="1"/>
</dbReference>
<protein>
    <recommendedName>
        <fullName evidence="5">Cyanuric acid amidohydrolase</fullName>
    </recommendedName>
</protein>
<accession>C1E9U0</accession>
<dbReference type="Gene3D" id="3.30.1330.170">
    <property type="entry name" value="Cyanuric acid hydrolase/Barbiturase, RU A"/>
    <property type="match status" value="1"/>
</dbReference>
<gene>
    <name evidence="3" type="ORF">MICPUN_59838</name>
</gene>
<dbReference type="InterPro" id="IPR043008">
    <property type="entry name" value="AtzD/Barbiturase_RUA"/>
</dbReference>
<evidence type="ECO:0000313" key="3">
    <source>
        <dbReference type="EMBL" id="ACO64738.1"/>
    </source>
</evidence>
<comment type="similarity">
    <text evidence="1">Belongs to the cyclic amide hydrolase (CyAH) family.</text>
</comment>
<dbReference type="InterPro" id="IPR043007">
    <property type="entry name" value="AtzD/Barbiturase_RUC"/>
</dbReference>
<dbReference type="NCBIfam" id="TIGR02714">
    <property type="entry name" value="amido_AtzD_TrzD"/>
    <property type="match status" value="1"/>
</dbReference>
<dbReference type="InterPro" id="IPR014086">
    <property type="entry name" value="AtzD/Barbiturase"/>
</dbReference>
<reference evidence="3 4" key="1">
    <citation type="journal article" date="2009" name="Science">
        <title>Green evolution and dynamic adaptations revealed by genomes of the marine picoeukaryotes Micromonas.</title>
        <authorList>
            <person name="Worden A.Z."/>
            <person name="Lee J.H."/>
            <person name="Mock T."/>
            <person name="Rouze P."/>
            <person name="Simmons M.P."/>
            <person name="Aerts A.L."/>
            <person name="Allen A.E."/>
            <person name="Cuvelier M.L."/>
            <person name="Derelle E."/>
            <person name="Everett M.V."/>
            <person name="Foulon E."/>
            <person name="Grimwood J."/>
            <person name="Gundlach H."/>
            <person name="Henrissat B."/>
            <person name="Napoli C."/>
            <person name="McDonald S.M."/>
            <person name="Parker M.S."/>
            <person name="Rombauts S."/>
            <person name="Salamov A."/>
            <person name="Von Dassow P."/>
            <person name="Badger J.H."/>
            <person name="Coutinho P.M."/>
            <person name="Demir E."/>
            <person name="Dubchak I."/>
            <person name="Gentemann C."/>
            <person name="Eikrem W."/>
            <person name="Gready J.E."/>
            <person name="John U."/>
            <person name="Lanier W."/>
            <person name="Lindquist E.A."/>
            <person name="Lucas S."/>
            <person name="Mayer K.F."/>
            <person name="Moreau H."/>
            <person name="Not F."/>
            <person name="Otillar R."/>
            <person name="Panaud O."/>
            <person name="Pangilinan J."/>
            <person name="Paulsen I."/>
            <person name="Piegu B."/>
            <person name="Poliakov A."/>
            <person name="Robbens S."/>
            <person name="Schmutz J."/>
            <person name="Toulza E."/>
            <person name="Wyss T."/>
            <person name="Zelensky A."/>
            <person name="Zhou K."/>
            <person name="Armbrust E.V."/>
            <person name="Bhattacharya D."/>
            <person name="Goodenough U.W."/>
            <person name="Van de Peer Y."/>
            <person name="Grigoriev I.V."/>
        </authorList>
    </citation>
    <scope>NUCLEOTIDE SEQUENCE [LARGE SCALE GENOMIC DNA]</scope>
    <source>
        <strain evidence="4">RCC299 / NOUM17</strain>
    </source>
</reference>
<dbReference type="Gene3D" id="3.30.1330.180">
    <property type="entry name" value="Cyanuric acid hydrolase/Barbiturase, RU B"/>
    <property type="match status" value="1"/>
</dbReference>
<proteinExistence type="inferred from homology"/>
<dbReference type="InterPro" id="IPR043006">
    <property type="entry name" value="AtzD/Barbiturase_RUB"/>
</dbReference>
<organism evidence="3 4">
    <name type="scientific">Micromonas commoda (strain RCC299 / NOUM17 / CCMP2709)</name>
    <name type="common">Picoplanktonic green alga</name>
    <dbReference type="NCBI Taxonomy" id="296587"/>
    <lineage>
        <taxon>Eukaryota</taxon>
        <taxon>Viridiplantae</taxon>
        <taxon>Chlorophyta</taxon>
        <taxon>Mamiellophyceae</taxon>
        <taxon>Mamiellales</taxon>
        <taxon>Mamiellaceae</taxon>
        <taxon>Micromonas</taxon>
    </lineage>
</organism>
<sequence>MVLDKPVAVVAVVDTAHPGDTGPLERWMDANPLADILCVLGKTEGNGCVNDFTRGYATSAIQAALGRVRSRRMGATANDDERNRQSSFTADPAIIMSGGTEGVLCPHFIVFANSWDEADADENHDDDDDDDAAFELHVTRTRDFKPEEVGTPVMARATRRAIEEYLGYGGNAPNWDDMFVQIKCPLLTPERIAEAAARGETCATTDCYESMALSRGASSLGAMVAVESALGRYSAPDDARVDDAVYAKTCEDYSVFSDHVSSSAGVELMHCEILMMLTRRREPSSKTPRSKFRMARGRMDDAIDLAGVTRCVDAARGSRGTNTIVTAIVKADPAASVRGRRTTMLSDSDIHATRHARAAVGGVVAAAVGDCRVYVSGGAEHQGPDGGGPVCVISRVGGARG</sequence>
<keyword evidence="4" id="KW-1185">Reference proteome</keyword>
<dbReference type="InParanoid" id="C1E9U0"/>
<dbReference type="Pfam" id="PF09663">
    <property type="entry name" value="Amido_AtzD_TrzD"/>
    <property type="match status" value="1"/>
</dbReference>
<dbReference type="EMBL" id="CP001328">
    <property type="protein sequence ID" value="ACO64738.1"/>
    <property type="molecule type" value="Genomic_DNA"/>
</dbReference>
<evidence type="ECO:0000313" key="4">
    <source>
        <dbReference type="Proteomes" id="UP000002009"/>
    </source>
</evidence>
<dbReference type="KEGG" id="mis:MICPUN_59838"/>
<dbReference type="GO" id="GO:0016812">
    <property type="term" value="F:hydrolase activity, acting on carbon-nitrogen (but not peptide) bonds, in cyclic amides"/>
    <property type="evidence" value="ECO:0007669"/>
    <property type="project" value="InterPro"/>
</dbReference>
<name>C1E9U0_MICCC</name>
<dbReference type="Gene3D" id="3.30.1330.160">
    <property type="entry name" value="Cyanuric acid hydrolase/Barbituras, RU C"/>
    <property type="match status" value="1"/>
</dbReference>